<dbReference type="SUPFAM" id="SSF51182">
    <property type="entry name" value="RmlC-like cupins"/>
    <property type="match status" value="1"/>
</dbReference>
<dbReference type="PANTHER" id="PTHR43280">
    <property type="entry name" value="ARAC-FAMILY TRANSCRIPTIONAL REGULATOR"/>
    <property type="match status" value="1"/>
</dbReference>
<name>A0A2Z4PR90_9GAMM</name>
<dbReference type="InterPro" id="IPR009057">
    <property type="entry name" value="Homeodomain-like_sf"/>
</dbReference>
<dbReference type="InterPro" id="IPR014710">
    <property type="entry name" value="RmlC-like_jellyroll"/>
</dbReference>
<dbReference type="PROSITE" id="PS01124">
    <property type="entry name" value="HTH_ARAC_FAMILY_2"/>
    <property type="match status" value="1"/>
</dbReference>
<sequence>MQIYKLETEKNGRELTAHGNDDFPCAIYDECFSEFFGGEVPWHWHDEIEIVLVTEGATKVECINTSDIVQAGEMIFINAGILHKLTNASVGECRILNVLFKPQMLGGVHHGLIYKKNILPVITNKELQAYKFSDTDKTWHSLAIKELADAFDVWKTQSADREFYINIALMKFWHLFCSHQLNTASDQNTSKSNEKRAHSLLDYIHKHYEERISIADISNAANISESECYRMFRNTLGCSPNSYLLNYRLRKSVQLLTESNKRISDIAYESGFNCSAYFAKKFKLAFDITPMQFRKRYSITLGHPLANHLSTIQTKPDSFPNNIQP</sequence>
<dbReference type="InterPro" id="IPR020449">
    <property type="entry name" value="Tscrpt_reg_AraC-type_HTH"/>
</dbReference>
<evidence type="ECO:0000256" key="1">
    <source>
        <dbReference type="ARBA" id="ARBA00023015"/>
    </source>
</evidence>
<reference evidence="5 6" key="1">
    <citation type="submission" date="2016-06" db="EMBL/GenBank/DDBJ databases">
        <title>The sequenced genome of the ice-adhering bacterium Marinomonas primoryensis, from Antarctica.</title>
        <authorList>
            <person name="Graham L."/>
            <person name="Vance T.D.R."/>
            <person name="Davies P.L."/>
        </authorList>
    </citation>
    <scope>NUCLEOTIDE SEQUENCE [LARGE SCALE GENOMIC DNA]</scope>
    <source>
        <strain evidence="5 6">AceL</strain>
    </source>
</reference>
<evidence type="ECO:0000256" key="2">
    <source>
        <dbReference type="ARBA" id="ARBA00023125"/>
    </source>
</evidence>
<evidence type="ECO:0000256" key="3">
    <source>
        <dbReference type="ARBA" id="ARBA00023163"/>
    </source>
</evidence>
<dbReference type="PROSITE" id="PS00041">
    <property type="entry name" value="HTH_ARAC_FAMILY_1"/>
    <property type="match status" value="1"/>
</dbReference>
<dbReference type="GO" id="GO:0003700">
    <property type="term" value="F:DNA-binding transcription factor activity"/>
    <property type="evidence" value="ECO:0007669"/>
    <property type="project" value="InterPro"/>
</dbReference>
<dbReference type="GO" id="GO:0043565">
    <property type="term" value="F:sequence-specific DNA binding"/>
    <property type="evidence" value="ECO:0007669"/>
    <property type="project" value="InterPro"/>
</dbReference>
<dbReference type="Pfam" id="PF12833">
    <property type="entry name" value="HTH_18"/>
    <property type="match status" value="1"/>
</dbReference>
<feature type="domain" description="HTH araC/xylS-type" evidence="4">
    <location>
        <begin position="198"/>
        <end position="296"/>
    </location>
</feature>
<keyword evidence="1" id="KW-0805">Transcription regulation</keyword>
<protein>
    <submittedName>
        <fullName evidence="5">Cupin</fullName>
    </submittedName>
</protein>
<dbReference type="PRINTS" id="PR00032">
    <property type="entry name" value="HTHARAC"/>
</dbReference>
<dbReference type="Gene3D" id="1.10.10.60">
    <property type="entry name" value="Homeodomain-like"/>
    <property type="match status" value="2"/>
</dbReference>
<gene>
    <name evidence="5" type="ORF">A8139_07985</name>
</gene>
<dbReference type="PANTHER" id="PTHR43280:SF2">
    <property type="entry name" value="HTH-TYPE TRANSCRIPTIONAL REGULATOR EXSA"/>
    <property type="match status" value="1"/>
</dbReference>
<evidence type="ECO:0000259" key="4">
    <source>
        <dbReference type="PROSITE" id="PS01124"/>
    </source>
</evidence>
<dbReference type="Pfam" id="PF07883">
    <property type="entry name" value="Cupin_2"/>
    <property type="match status" value="1"/>
</dbReference>
<keyword evidence="2" id="KW-0238">DNA-binding</keyword>
<dbReference type="OrthoDB" id="345413at2"/>
<dbReference type="SMART" id="SM00342">
    <property type="entry name" value="HTH_ARAC"/>
    <property type="match status" value="1"/>
</dbReference>
<dbReference type="InterPro" id="IPR018060">
    <property type="entry name" value="HTH_AraC"/>
</dbReference>
<dbReference type="InterPro" id="IPR011051">
    <property type="entry name" value="RmlC_Cupin_sf"/>
</dbReference>
<dbReference type="CDD" id="cd02208">
    <property type="entry name" value="cupin_RmlC-like"/>
    <property type="match status" value="1"/>
</dbReference>
<evidence type="ECO:0000313" key="6">
    <source>
        <dbReference type="Proteomes" id="UP000249898"/>
    </source>
</evidence>
<dbReference type="RefSeq" id="WP_112137145.1">
    <property type="nucleotide sequence ID" value="NZ_CP016181.1"/>
</dbReference>
<dbReference type="InterPro" id="IPR018062">
    <property type="entry name" value="HTH_AraC-typ_CS"/>
</dbReference>
<organism evidence="5 6">
    <name type="scientific">Marinomonas primoryensis</name>
    <dbReference type="NCBI Taxonomy" id="178399"/>
    <lineage>
        <taxon>Bacteria</taxon>
        <taxon>Pseudomonadati</taxon>
        <taxon>Pseudomonadota</taxon>
        <taxon>Gammaproteobacteria</taxon>
        <taxon>Oceanospirillales</taxon>
        <taxon>Oceanospirillaceae</taxon>
        <taxon>Marinomonas</taxon>
    </lineage>
</organism>
<dbReference type="SUPFAM" id="SSF46689">
    <property type="entry name" value="Homeodomain-like"/>
    <property type="match status" value="2"/>
</dbReference>
<dbReference type="EMBL" id="CP016181">
    <property type="protein sequence ID" value="AWX99944.1"/>
    <property type="molecule type" value="Genomic_DNA"/>
</dbReference>
<dbReference type="Proteomes" id="UP000249898">
    <property type="component" value="Chromosome"/>
</dbReference>
<keyword evidence="3" id="KW-0804">Transcription</keyword>
<proteinExistence type="predicted"/>
<dbReference type="InterPro" id="IPR013096">
    <property type="entry name" value="Cupin_2"/>
</dbReference>
<accession>A0A2Z4PR90</accession>
<evidence type="ECO:0000313" key="5">
    <source>
        <dbReference type="EMBL" id="AWX99944.1"/>
    </source>
</evidence>
<dbReference type="Gene3D" id="2.60.120.10">
    <property type="entry name" value="Jelly Rolls"/>
    <property type="match status" value="1"/>
</dbReference>
<dbReference type="AlphaFoldDB" id="A0A2Z4PR90"/>